<dbReference type="InterPro" id="IPR003781">
    <property type="entry name" value="CoA-bd"/>
</dbReference>
<dbReference type="PANTHER" id="PTHR33303">
    <property type="entry name" value="CYTOPLASMIC PROTEIN-RELATED"/>
    <property type="match status" value="1"/>
</dbReference>
<dbReference type="Proteomes" id="UP000521676">
    <property type="component" value="Unassembled WGS sequence"/>
</dbReference>
<feature type="domain" description="CoA-binding" evidence="1">
    <location>
        <begin position="17"/>
        <end position="105"/>
    </location>
</feature>
<evidence type="ECO:0000313" key="4">
    <source>
        <dbReference type="Proteomes" id="UP000521676"/>
    </source>
</evidence>
<dbReference type="InterPro" id="IPR036291">
    <property type="entry name" value="NAD(P)-bd_dom_sf"/>
</dbReference>
<dbReference type="RefSeq" id="WP_341467443.1">
    <property type="nucleotide sequence ID" value="NZ_CP128399.1"/>
</dbReference>
<accession>A0A8T7M0E5</accession>
<proteinExistence type="predicted"/>
<evidence type="ECO:0000313" key="3">
    <source>
        <dbReference type="EMBL" id="WJW65559.1"/>
    </source>
</evidence>
<dbReference type="SUPFAM" id="SSF51735">
    <property type="entry name" value="NAD(P)-binding Rossmann-fold domains"/>
    <property type="match status" value="1"/>
</dbReference>
<dbReference type="AlphaFoldDB" id="A0A8T7M0E5"/>
<keyword evidence="5" id="KW-1185">Reference proteome</keyword>
<sequence length="161" mass="17727">MAVATDRKGSLAVINEFLACKRLAIVGISRTETDISRALWKEFRTRGYEVVPVNPALNEIEAEKCYASLRDLPQAVDWVLLATAPAVSEQVVRECAELGIKRVWFHKGSGAGAVSENALEFCAAQGIETVPGQCPFMFLPETAFFHRLHGFGKKLTGKYPK</sequence>
<dbReference type="PANTHER" id="PTHR33303:SF2">
    <property type="entry name" value="COA-BINDING DOMAIN-CONTAINING PROTEIN"/>
    <property type="match status" value="1"/>
</dbReference>
<dbReference type="SMART" id="SM00881">
    <property type="entry name" value="CoA_binding"/>
    <property type="match status" value="1"/>
</dbReference>
<name>A0A8T7M0E5_9CHLR</name>
<evidence type="ECO:0000313" key="2">
    <source>
        <dbReference type="EMBL" id="NWJ46182.1"/>
    </source>
</evidence>
<dbReference type="EMBL" id="CP128399">
    <property type="protein sequence ID" value="WJW65559.1"/>
    <property type="molecule type" value="Genomic_DNA"/>
</dbReference>
<evidence type="ECO:0000313" key="5">
    <source>
        <dbReference type="Proteomes" id="UP001431572"/>
    </source>
</evidence>
<reference evidence="2 4" key="1">
    <citation type="submission" date="2020-06" db="EMBL/GenBank/DDBJ databases">
        <title>Anoxygenic phototrophic Chloroflexota member uses a Type I reaction center.</title>
        <authorList>
            <person name="Tsuji J.M."/>
            <person name="Shaw N.A."/>
            <person name="Nagashima S."/>
            <person name="Venkiteswaran J."/>
            <person name="Schiff S.L."/>
            <person name="Hanada S."/>
            <person name="Tank M."/>
            <person name="Neufeld J.D."/>
        </authorList>
    </citation>
    <scope>NUCLEOTIDE SEQUENCE [LARGE SCALE GENOMIC DNA]</scope>
    <source>
        <strain evidence="2">L227-S17</strain>
    </source>
</reference>
<organism evidence="2 4">
    <name type="scientific">Candidatus Chlorohelix allophototropha</name>
    <dbReference type="NCBI Taxonomy" id="3003348"/>
    <lineage>
        <taxon>Bacteria</taxon>
        <taxon>Bacillati</taxon>
        <taxon>Chloroflexota</taxon>
        <taxon>Chloroflexia</taxon>
        <taxon>Candidatus Chloroheliales</taxon>
        <taxon>Candidatus Chloroheliaceae</taxon>
        <taxon>Candidatus Chlorohelix</taxon>
    </lineage>
</organism>
<dbReference type="Pfam" id="PF13380">
    <property type="entry name" value="CoA_binding_2"/>
    <property type="match status" value="1"/>
</dbReference>
<reference evidence="3" key="2">
    <citation type="journal article" date="2024" name="Nature">
        <title>Anoxygenic phototroph of the Chloroflexota uses a type I reaction centre.</title>
        <authorList>
            <person name="Tsuji J.M."/>
            <person name="Shaw N.A."/>
            <person name="Nagashima S."/>
            <person name="Venkiteswaran J.J."/>
            <person name="Schiff S.L."/>
            <person name="Watanabe T."/>
            <person name="Fukui M."/>
            <person name="Hanada S."/>
            <person name="Tank M."/>
            <person name="Neufeld J.D."/>
        </authorList>
    </citation>
    <scope>NUCLEOTIDE SEQUENCE</scope>
    <source>
        <strain evidence="3">L227-S17</strain>
    </source>
</reference>
<dbReference type="Proteomes" id="UP001431572">
    <property type="component" value="Chromosome 1"/>
</dbReference>
<protein>
    <submittedName>
        <fullName evidence="2">CoA-binding protein</fullName>
    </submittedName>
</protein>
<evidence type="ECO:0000259" key="1">
    <source>
        <dbReference type="SMART" id="SM00881"/>
    </source>
</evidence>
<dbReference type="Gene3D" id="3.40.50.720">
    <property type="entry name" value="NAD(P)-binding Rossmann-like Domain"/>
    <property type="match status" value="1"/>
</dbReference>
<gene>
    <name evidence="2" type="ORF">HXX08_09910</name>
    <name evidence="3" type="ORF">OZ401_001326</name>
</gene>
<dbReference type="EMBL" id="JACATZ010000001">
    <property type="protein sequence ID" value="NWJ46182.1"/>
    <property type="molecule type" value="Genomic_DNA"/>
</dbReference>